<evidence type="ECO:0000256" key="9">
    <source>
        <dbReference type="ARBA" id="ARBA00023136"/>
    </source>
</evidence>
<dbReference type="InterPro" id="IPR012823">
    <property type="entry name" value="Flagell_FliJ"/>
</dbReference>
<dbReference type="GO" id="GO:0005886">
    <property type="term" value="C:plasma membrane"/>
    <property type="evidence" value="ECO:0007669"/>
    <property type="project" value="UniProtKB-SubCell"/>
</dbReference>
<dbReference type="PANTHER" id="PTHR38786:SF1">
    <property type="entry name" value="FLAGELLAR FLIJ PROTEIN"/>
    <property type="match status" value="1"/>
</dbReference>
<keyword evidence="8" id="KW-0653">Protein transport</keyword>
<keyword evidence="12" id="KW-0282">Flagellum</keyword>
<dbReference type="AlphaFoldDB" id="A0A078L0B9"/>
<dbReference type="Gene3D" id="1.10.287.1700">
    <property type="match status" value="1"/>
</dbReference>
<keyword evidence="11" id="KW-0175">Coiled coil</keyword>
<name>A0A078L0B9_9GAMM</name>
<evidence type="ECO:0000256" key="6">
    <source>
        <dbReference type="ARBA" id="ARBA00022500"/>
    </source>
</evidence>
<dbReference type="GO" id="GO:0009288">
    <property type="term" value="C:bacterial-type flagellum"/>
    <property type="evidence" value="ECO:0007669"/>
    <property type="project" value="InterPro"/>
</dbReference>
<gene>
    <name evidence="12" type="ORF">BN59_02916</name>
</gene>
<evidence type="ECO:0000256" key="10">
    <source>
        <dbReference type="ARBA" id="ARBA00023225"/>
    </source>
</evidence>
<dbReference type="OrthoDB" id="5650324at2"/>
<evidence type="ECO:0000256" key="8">
    <source>
        <dbReference type="ARBA" id="ARBA00022927"/>
    </source>
</evidence>
<dbReference type="Proteomes" id="UP000044071">
    <property type="component" value="Unassembled WGS sequence"/>
</dbReference>
<keyword evidence="12" id="KW-0969">Cilium</keyword>
<keyword evidence="13" id="KW-1185">Reference proteome</keyword>
<evidence type="ECO:0000256" key="3">
    <source>
        <dbReference type="ARBA" id="ARBA00020392"/>
    </source>
</evidence>
<evidence type="ECO:0000256" key="7">
    <source>
        <dbReference type="ARBA" id="ARBA00022795"/>
    </source>
</evidence>
<evidence type="ECO:0000256" key="1">
    <source>
        <dbReference type="ARBA" id="ARBA00004413"/>
    </source>
</evidence>
<evidence type="ECO:0000256" key="4">
    <source>
        <dbReference type="ARBA" id="ARBA00022448"/>
    </source>
</evidence>
<protein>
    <recommendedName>
        <fullName evidence="3">Flagellar FliJ protein</fullName>
    </recommendedName>
</protein>
<dbReference type="GO" id="GO:0071973">
    <property type="term" value="P:bacterial-type flagellum-dependent cell motility"/>
    <property type="evidence" value="ECO:0007669"/>
    <property type="project" value="InterPro"/>
</dbReference>
<reference evidence="12 13" key="1">
    <citation type="submission" date="2014-06" db="EMBL/GenBank/DDBJ databases">
        <authorList>
            <person name="Urmite Genomes Urmite Genomes"/>
        </authorList>
    </citation>
    <scope>NUCLEOTIDE SEQUENCE [LARGE SCALE GENOMIC DNA]</scope>
</reference>
<dbReference type="GO" id="GO:0006935">
    <property type="term" value="P:chemotaxis"/>
    <property type="evidence" value="ECO:0007669"/>
    <property type="project" value="UniProtKB-KW"/>
</dbReference>
<keyword evidence="4" id="KW-0813">Transport</keyword>
<dbReference type="Pfam" id="PF02050">
    <property type="entry name" value="FliJ"/>
    <property type="match status" value="1"/>
</dbReference>
<keyword evidence="9" id="KW-0472">Membrane</keyword>
<keyword evidence="10" id="KW-1006">Bacterial flagellum protein export</keyword>
<dbReference type="InterPro" id="IPR052570">
    <property type="entry name" value="FliJ"/>
</dbReference>
<evidence type="ECO:0000313" key="12">
    <source>
        <dbReference type="EMBL" id="CDZ78606.1"/>
    </source>
</evidence>
<dbReference type="RefSeq" id="WP_044011731.1">
    <property type="nucleotide sequence ID" value="NZ_CCVW01000003.1"/>
</dbReference>
<dbReference type="EMBL" id="CCSB01000003">
    <property type="protein sequence ID" value="CDZ78606.1"/>
    <property type="molecule type" value="Genomic_DNA"/>
</dbReference>
<dbReference type="GO" id="GO:0044781">
    <property type="term" value="P:bacterial-type flagellum organization"/>
    <property type="evidence" value="ECO:0007669"/>
    <property type="project" value="UniProtKB-KW"/>
</dbReference>
<dbReference type="InterPro" id="IPR053716">
    <property type="entry name" value="Flag_assembly_chemotaxis_eff"/>
</dbReference>
<evidence type="ECO:0000256" key="5">
    <source>
        <dbReference type="ARBA" id="ARBA00022475"/>
    </source>
</evidence>
<comment type="similarity">
    <text evidence="2">Belongs to the FliJ family.</text>
</comment>
<dbReference type="NCBIfam" id="TIGR02473">
    <property type="entry name" value="flagell_FliJ"/>
    <property type="match status" value="1"/>
</dbReference>
<keyword evidence="5" id="KW-1003">Cell membrane</keyword>
<sequence length="156" mass="18159">MKGRINRLQQLLTLKEQSTRAAAQDLAQAREQFTAGKAHHNQLLGYRQDYLQQLNQIGDAGCTVGDVRNRINFIGQLDHALSHLNQQLGQLAKQRAHYESLYLRAKSEQDVVQRLLERVEKQENIRKERIEQKESDEYAQKQWYSKKSVNNVTKSE</sequence>
<dbReference type="PANTHER" id="PTHR38786">
    <property type="entry name" value="FLAGELLAR FLIJ PROTEIN"/>
    <property type="match status" value="1"/>
</dbReference>
<dbReference type="STRING" id="1034943.BN59_02916"/>
<evidence type="ECO:0000256" key="11">
    <source>
        <dbReference type="SAM" id="Coils"/>
    </source>
</evidence>
<evidence type="ECO:0000313" key="13">
    <source>
        <dbReference type="Proteomes" id="UP000044071"/>
    </source>
</evidence>
<accession>A0A078L0B9</accession>
<keyword evidence="12" id="KW-0966">Cell projection</keyword>
<comment type="subcellular location">
    <subcellularLocation>
        <location evidence="1">Cell membrane</location>
        <topology evidence="1">Peripheral membrane protein</topology>
        <orientation evidence="1">Cytoplasmic side</orientation>
    </subcellularLocation>
</comment>
<keyword evidence="7" id="KW-1005">Bacterial flagellum biogenesis</keyword>
<dbReference type="eggNOG" id="COG2882">
    <property type="taxonomic scope" value="Bacteria"/>
</dbReference>
<proteinExistence type="inferred from homology"/>
<keyword evidence="6" id="KW-0145">Chemotaxis</keyword>
<evidence type="ECO:0000256" key="2">
    <source>
        <dbReference type="ARBA" id="ARBA00010004"/>
    </source>
</evidence>
<feature type="coiled-coil region" evidence="11">
    <location>
        <begin position="105"/>
        <end position="136"/>
    </location>
</feature>
<dbReference type="GO" id="GO:0015031">
    <property type="term" value="P:protein transport"/>
    <property type="evidence" value="ECO:0007669"/>
    <property type="project" value="UniProtKB-KW"/>
</dbReference>
<organism evidence="12 13">
    <name type="scientific">Legionella massiliensis</name>
    <dbReference type="NCBI Taxonomy" id="1034943"/>
    <lineage>
        <taxon>Bacteria</taxon>
        <taxon>Pseudomonadati</taxon>
        <taxon>Pseudomonadota</taxon>
        <taxon>Gammaproteobacteria</taxon>
        <taxon>Legionellales</taxon>
        <taxon>Legionellaceae</taxon>
        <taxon>Legionella</taxon>
    </lineage>
</organism>